<dbReference type="KEGG" id="span:AWL63_00365"/>
<reference evidence="4 5" key="1">
    <citation type="submission" date="2016-01" db="EMBL/GenBank/DDBJ databases">
        <title>Complete genome and mega plasmid sequence of Sphingomonas panacis DCY99 elicits systemic resistance in rice to Xanthomonas oryzae.</title>
        <authorList>
            <person name="Kim Y.J."/>
            <person name="Yang D.C."/>
            <person name="Sing P."/>
        </authorList>
    </citation>
    <scope>NUCLEOTIDE SEQUENCE [LARGE SCALE GENOMIC DNA]</scope>
    <source>
        <strain evidence="4 5">DCY99</strain>
    </source>
</reference>
<dbReference type="InterPro" id="IPR037165">
    <property type="entry name" value="AldOxase/xan_DH_Mopterin-bd_sf"/>
</dbReference>
<dbReference type="GO" id="GO:0016491">
    <property type="term" value="F:oxidoreductase activity"/>
    <property type="evidence" value="ECO:0007669"/>
    <property type="project" value="UniProtKB-KW"/>
</dbReference>
<keyword evidence="5" id="KW-1185">Reference proteome</keyword>
<evidence type="ECO:0000256" key="2">
    <source>
        <dbReference type="ARBA" id="ARBA00023002"/>
    </source>
</evidence>
<dbReference type="Pfam" id="PF01315">
    <property type="entry name" value="Ald_Xan_dh_C"/>
    <property type="match status" value="1"/>
</dbReference>
<dbReference type="SMART" id="SM01008">
    <property type="entry name" value="Ald_Xan_dh_C"/>
    <property type="match status" value="1"/>
</dbReference>
<dbReference type="PANTHER" id="PTHR11908:SF132">
    <property type="entry name" value="ALDEHYDE OXIDASE 1-RELATED"/>
    <property type="match status" value="1"/>
</dbReference>
<dbReference type="AlphaFoldDB" id="A0A1B3Z5G0"/>
<evidence type="ECO:0000259" key="3">
    <source>
        <dbReference type="SMART" id="SM01008"/>
    </source>
</evidence>
<organism evidence="4 5">
    <name type="scientific">Sphingomonas panacis</name>
    <dbReference type="NCBI Taxonomy" id="1560345"/>
    <lineage>
        <taxon>Bacteria</taxon>
        <taxon>Pseudomonadati</taxon>
        <taxon>Pseudomonadota</taxon>
        <taxon>Alphaproteobacteria</taxon>
        <taxon>Sphingomonadales</taxon>
        <taxon>Sphingomonadaceae</taxon>
        <taxon>Sphingomonas</taxon>
    </lineage>
</organism>
<dbReference type="InterPro" id="IPR046867">
    <property type="entry name" value="AldOxase/xan_DH_MoCoBD2"/>
</dbReference>
<accession>A0A1B3Z5G0</accession>
<dbReference type="STRING" id="1560345.AWL63_00365"/>
<gene>
    <name evidence="4" type="ORF">AWL63_00365</name>
</gene>
<keyword evidence="1" id="KW-0500">Molybdenum</keyword>
<dbReference type="PANTHER" id="PTHR11908">
    <property type="entry name" value="XANTHINE DEHYDROGENASE"/>
    <property type="match status" value="1"/>
</dbReference>
<keyword evidence="2" id="KW-0560">Oxidoreductase</keyword>
<dbReference type="InterPro" id="IPR016208">
    <property type="entry name" value="Ald_Oxase/xanthine_DH-like"/>
</dbReference>
<evidence type="ECO:0000313" key="5">
    <source>
        <dbReference type="Proteomes" id="UP000094256"/>
    </source>
</evidence>
<dbReference type="InterPro" id="IPR008274">
    <property type="entry name" value="AldOxase/xan_DH_MoCoBD1"/>
</dbReference>
<dbReference type="Gene3D" id="3.90.1170.50">
    <property type="entry name" value="Aldehyde oxidase/xanthine dehydrogenase, a/b hammerhead"/>
    <property type="match status" value="1"/>
</dbReference>
<dbReference type="InterPro" id="IPR000674">
    <property type="entry name" value="Ald_Oxase/Xan_DH_a/b"/>
</dbReference>
<dbReference type="InterPro" id="IPR036856">
    <property type="entry name" value="Ald_Oxase/Xan_DH_a/b_sf"/>
</dbReference>
<evidence type="ECO:0000313" key="4">
    <source>
        <dbReference type="EMBL" id="AOH82665.1"/>
    </source>
</evidence>
<dbReference type="SUPFAM" id="SSF56003">
    <property type="entry name" value="Molybdenum cofactor-binding domain"/>
    <property type="match status" value="1"/>
</dbReference>
<evidence type="ECO:0000256" key="1">
    <source>
        <dbReference type="ARBA" id="ARBA00022505"/>
    </source>
</evidence>
<dbReference type="Proteomes" id="UP000094256">
    <property type="component" value="Chromosome"/>
</dbReference>
<dbReference type="SUPFAM" id="SSF54665">
    <property type="entry name" value="CO dehydrogenase molybdoprotein N-domain-like"/>
    <property type="match status" value="1"/>
</dbReference>
<feature type="domain" description="Aldehyde oxidase/xanthine dehydrogenase a/b hammerhead" evidence="3">
    <location>
        <begin position="61"/>
        <end position="175"/>
    </location>
</feature>
<sequence>MSIIENAKQAAQGLVQSAMEKLVPLAPDSWIPGGVPDPLIARKHGLIGTPVSRLDGALKVTGTAAFAAEYRFDGMVYAALAYATIARGRIAAIDSTEAEAAPGVVLVMTHRNAPRMATPPIFGSSPTGVGPADLPVLQDDRVHWNGQPIACVLADTQEQADHAVTLLRITYDVEASTTSLAEAKAKGIEQGLFMGHPLLNEVGDAEAALAAAPHMVDQVYRTPRHNHNAIEPHAATMAWIGDTLTIHDASQMVSQQAQTLADVFGLKTEQVRLTSPYVGGGFGSKGLWDHQIIAAAAARLSGRPVRIALSREGVYRIVGGRSLTEQRVAIGARADGSFEALIHTGLSVMTPHNNMPEPFILGSQAAYAAPNILLKVEVTRMHTLANTFMRAPGEAVGTFALESAIDELAVQLGIDPVELRLRNEPEKDPVNGRPFSSRHIAEAWRSGAERFGWADRPAPGTRQDGEWRIGVGCATGTYPYYRMPGAEARITLSRDGEDVRAKVEVAAAEMGMGTATTTAIVAAERLGLAIEQVEVVYGDSAIPGAIMAGGSQQTAAIGAAVIAAHGELVGALLKLAGNDSPLAGLSPSEVGCDDGSLAALADPTRRERYASILARAQRDSLSVTKAGSMPLETMHWSMHSHSALFCEVGVNIVTGETRIRRFLGSFDCGRILNPKTAASQFRGGIIMGLGMALMEETQFDERNGRIMNPSLSEYHVPVHLDVPEIDVIWTDIPDPHTPMGAHGVGEIGITGVAAAVANAIYNATGKRVRELPITLDKLL</sequence>
<dbReference type="Gene3D" id="3.30.365.10">
    <property type="entry name" value="Aldehyde oxidase/xanthine dehydrogenase, molybdopterin binding domain"/>
    <property type="match status" value="4"/>
</dbReference>
<protein>
    <submittedName>
        <fullName evidence="4">Dehydrogenase</fullName>
    </submittedName>
</protein>
<dbReference type="OrthoDB" id="8428274at2"/>
<dbReference type="Pfam" id="PF02738">
    <property type="entry name" value="MoCoBD_1"/>
    <property type="match status" value="1"/>
</dbReference>
<dbReference type="GO" id="GO:0005506">
    <property type="term" value="F:iron ion binding"/>
    <property type="evidence" value="ECO:0007669"/>
    <property type="project" value="InterPro"/>
</dbReference>
<dbReference type="EMBL" id="CP014168">
    <property type="protein sequence ID" value="AOH82665.1"/>
    <property type="molecule type" value="Genomic_DNA"/>
</dbReference>
<proteinExistence type="predicted"/>
<name>A0A1B3Z5G0_9SPHN</name>
<dbReference type="RefSeq" id="WP_069203250.1">
    <property type="nucleotide sequence ID" value="NZ_CP014168.1"/>
</dbReference>
<dbReference type="Pfam" id="PF20256">
    <property type="entry name" value="MoCoBD_2"/>
    <property type="match status" value="1"/>
</dbReference>